<dbReference type="InterPro" id="IPR019574">
    <property type="entry name" value="NADH_UbQ_OxRdtase_Gsu_4Fe4S-bd"/>
</dbReference>
<dbReference type="EMBL" id="CP092109">
    <property type="protein sequence ID" value="UWZ80002.1"/>
    <property type="molecule type" value="Genomic_DNA"/>
</dbReference>
<evidence type="ECO:0000256" key="13">
    <source>
        <dbReference type="ARBA" id="ARBA00034078"/>
    </source>
</evidence>
<evidence type="ECO:0000313" key="19">
    <source>
        <dbReference type="EMBL" id="UWZ80002.1"/>
    </source>
</evidence>
<keyword evidence="9" id="KW-0408">Iron</keyword>
<dbReference type="PANTHER" id="PTHR43105">
    <property type="entry name" value="RESPIRATORY NITRATE REDUCTASE"/>
    <property type="match status" value="1"/>
</dbReference>
<protein>
    <submittedName>
        <fullName evidence="19">NADH-quinone oxidoreductase subunit NuoG</fullName>
    </submittedName>
</protein>
<dbReference type="Gene3D" id="3.40.50.740">
    <property type="match status" value="2"/>
</dbReference>
<evidence type="ECO:0000256" key="4">
    <source>
        <dbReference type="ARBA" id="ARBA00022485"/>
    </source>
</evidence>
<evidence type="ECO:0000313" key="20">
    <source>
        <dbReference type="Proteomes" id="UP001060414"/>
    </source>
</evidence>
<proteinExistence type="inferred from homology"/>
<dbReference type="Pfam" id="PF22117">
    <property type="entry name" value="Fer4_Nqo3"/>
    <property type="match status" value="1"/>
</dbReference>
<evidence type="ECO:0000256" key="9">
    <source>
        <dbReference type="ARBA" id="ARBA00023004"/>
    </source>
</evidence>
<evidence type="ECO:0000256" key="7">
    <source>
        <dbReference type="ARBA" id="ARBA00022723"/>
    </source>
</evidence>
<keyword evidence="4" id="KW-0004">4Fe-4S</keyword>
<comment type="function">
    <text evidence="2">NDH-1 shuttles electrons from NADH, via FMN and iron-sulfur (Fe-S) centers, to quinones in the respiratory chain. The immediate electron acceptor for the enzyme in this species is believed to be ubiquinone. Couples the redox reaction to proton translocation (for every two electrons transferred, four hydrogen ions are translocated across the cytoplasmic membrane), and thus conserves the redox energy in a proton gradient.</text>
</comment>
<evidence type="ECO:0000256" key="5">
    <source>
        <dbReference type="ARBA" id="ARBA00022714"/>
    </source>
</evidence>
<dbReference type="PROSITE" id="PS51669">
    <property type="entry name" value="4FE4S_MOW_BIS_MGD"/>
    <property type="match status" value="1"/>
</dbReference>
<sequence>MPKLTIDNRSVEVPHGTSVLEAAKQLGIVIPHFCYHEALGAVGSCRLCAMSFEEGPVLGVQMACMVPVQDGMVVSTTDRTVVELRAHVVEWLMMNHPHDCPVCDAGGECQLQDMTLAGGHSRRRYRGRKRTYRNQDLGPFIAHEMNRCIQCYRCVRTYQDYCGGDDFGVLGSRQRVYFGRFRDGPLESPFSGNLVDVCPTGVLTDKTFRFKSRFWDLQEAPSICPHCSLGCATIPGARHRELQRIRAGVNRRTNGFFICDRGRFGYDHVNHPERPRAPRLFGEQTSWPQALQVLKAALAEILAVQGPGAVAFLGSPRASLEANFQLLRWARSLGGERIVFNPHGPRDRAARILTQVGSEQQRSLGDLRSSDLIVLVGVDPLAEAPVLALAVRQAVRSGARALLLDPRPVKLPFRAAHLPLPPDRLRAALRALGAEDWSAFSRQQGVFLEGARKALDRARRPVLVGGGDLLGAPGLDELAHLAQTLSSAERPCGFMGIAVGPNSYGAALLAAAGPDFDDLLQAAAAGEVKALVCLEADPLSQSADPAQAAEALKGLELLAVLDYLPTPTARVADIFLPTTAPAESAGCFVNNEGRMQAFDPVLAPGIPLRETGAGDHPPRVFSAETPGALPRHAWDVLGELLGEQISLSAVRSAMEADEPRLSGLAALASDGEGVRAAAPAAPTEARSGAGVGEKEAAPQGEFNLLVCEDLFGSEEIGGYSAPLDGVRPAPCVQLHVEDAARLNILAGQKVRLLAADQELVLPAVLSAQGAPGTVVVPRVRGGVTATLVPGGGARFCRIEAEARHD</sequence>
<dbReference type="PROSITE" id="PS51085">
    <property type="entry name" value="2FE2S_FER_2"/>
    <property type="match status" value="1"/>
</dbReference>
<name>A0ABY5ZPY1_9BACT</name>
<dbReference type="PROSITE" id="PS00641">
    <property type="entry name" value="COMPLEX1_75K_1"/>
    <property type="match status" value="1"/>
</dbReference>
<dbReference type="Pfam" id="PF00384">
    <property type="entry name" value="Molybdopterin"/>
    <property type="match status" value="1"/>
</dbReference>
<keyword evidence="7" id="KW-0479">Metal-binding</keyword>
<dbReference type="Pfam" id="PF01568">
    <property type="entry name" value="Molydop_binding"/>
    <property type="match status" value="1"/>
</dbReference>
<keyword evidence="20" id="KW-1185">Reference proteome</keyword>
<evidence type="ECO:0000256" key="11">
    <source>
        <dbReference type="ARBA" id="ARBA00023027"/>
    </source>
</evidence>
<gene>
    <name evidence="19" type="primary">nuoG</name>
    <name evidence="19" type="ORF">L9S41_01060</name>
</gene>
<dbReference type="SUPFAM" id="SSF53706">
    <property type="entry name" value="Formate dehydrogenase/DMSO reductase, domains 1-3"/>
    <property type="match status" value="1"/>
</dbReference>
<dbReference type="NCBIfam" id="TIGR01973">
    <property type="entry name" value="NuoG"/>
    <property type="match status" value="1"/>
</dbReference>
<evidence type="ECO:0000256" key="2">
    <source>
        <dbReference type="ARBA" id="ARBA00002378"/>
    </source>
</evidence>
<dbReference type="Pfam" id="PF13510">
    <property type="entry name" value="Fer2_4"/>
    <property type="match status" value="1"/>
</dbReference>
<evidence type="ECO:0000256" key="1">
    <source>
        <dbReference type="ARBA" id="ARBA00001966"/>
    </source>
</evidence>
<dbReference type="PROSITE" id="PS51839">
    <property type="entry name" value="4FE4S_HC3"/>
    <property type="match status" value="1"/>
</dbReference>
<feature type="domain" description="4Fe-4S Mo/W bis-MGD-type" evidence="17">
    <location>
        <begin position="217"/>
        <end position="273"/>
    </location>
</feature>
<dbReference type="Gene3D" id="2.20.25.90">
    <property type="entry name" value="ADC-like domains"/>
    <property type="match status" value="1"/>
</dbReference>
<dbReference type="InterPro" id="IPR001041">
    <property type="entry name" value="2Fe-2S_ferredoxin-type"/>
</dbReference>
<comment type="similarity">
    <text evidence="3 15">Belongs to the complex I 75 kDa subunit family.</text>
</comment>
<dbReference type="PANTHER" id="PTHR43105:SF10">
    <property type="entry name" value="NADH-QUINONE OXIDOREDUCTASE SUBUNIT G"/>
    <property type="match status" value="1"/>
</dbReference>
<dbReference type="InterPro" id="IPR054351">
    <property type="entry name" value="NADH_UbQ_OxRdtase_ferredoxin"/>
</dbReference>
<organism evidence="19 20">
    <name type="scientific">Geoalkalibacter halelectricus</name>
    <dbReference type="NCBI Taxonomy" id="2847045"/>
    <lineage>
        <taxon>Bacteria</taxon>
        <taxon>Pseudomonadati</taxon>
        <taxon>Thermodesulfobacteriota</taxon>
        <taxon>Desulfuromonadia</taxon>
        <taxon>Desulfuromonadales</taxon>
        <taxon>Geoalkalibacteraceae</taxon>
        <taxon>Geoalkalibacter</taxon>
    </lineage>
</organism>
<dbReference type="Pfam" id="PF04879">
    <property type="entry name" value="Molybdop_Fe4S4"/>
    <property type="match status" value="1"/>
</dbReference>
<dbReference type="InterPro" id="IPR006656">
    <property type="entry name" value="Mopterin_OxRdtase"/>
</dbReference>
<dbReference type="InterPro" id="IPR036010">
    <property type="entry name" value="2Fe-2S_ferredoxin-like_sf"/>
</dbReference>
<evidence type="ECO:0000256" key="3">
    <source>
        <dbReference type="ARBA" id="ARBA00005404"/>
    </source>
</evidence>
<feature type="domain" description="4Fe-4S His(Cys)3-ligated-type" evidence="18">
    <location>
        <begin position="80"/>
        <end position="119"/>
    </location>
</feature>
<keyword evidence="10" id="KW-0411">Iron-sulfur</keyword>
<dbReference type="SUPFAM" id="SSF50692">
    <property type="entry name" value="ADC-like"/>
    <property type="match status" value="1"/>
</dbReference>
<evidence type="ECO:0000256" key="14">
    <source>
        <dbReference type="ARBA" id="ARBA00047712"/>
    </source>
</evidence>
<keyword evidence="11" id="KW-0520">NAD</keyword>
<evidence type="ECO:0000259" key="17">
    <source>
        <dbReference type="PROSITE" id="PS51669"/>
    </source>
</evidence>
<dbReference type="SMART" id="SM00929">
    <property type="entry name" value="NADH-G_4Fe-4S_3"/>
    <property type="match status" value="1"/>
</dbReference>
<evidence type="ECO:0000259" key="16">
    <source>
        <dbReference type="PROSITE" id="PS51085"/>
    </source>
</evidence>
<dbReference type="InterPro" id="IPR006657">
    <property type="entry name" value="MoPterin_dinucl-bd_dom"/>
</dbReference>
<dbReference type="InterPro" id="IPR050123">
    <property type="entry name" value="Prok_molybdopt-oxidoreductase"/>
</dbReference>
<comment type="cofactor">
    <cofactor evidence="1">
        <name>[4Fe-4S] cluster</name>
        <dbReference type="ChEBI" id="CHEBI:49883"/>
    </cofactor>
</comment>
<dbReference type="Gene3D" id="3.10.20.740">
    <property type="match status" value="1"/>
</dbReference>
<dbReference type="SUPFAM" id="SSF54292">
    <property type="entry name" value="2Fe-2S ferredoxin-like"/>
    <property type="match status" value="1"/>
</dbReference>
<accession>A0ABY5ZPY1</accession>
<dbReference type="InterPro" id="IPR010228">
    <property type="entry name" value="NADH_UbQ_OxRdtase_Gsu"/>
</dbReference>
<evidence type="ECO:0000256" key="10">
    <source>
        <dbReference type="ARBA" id="ARBA00023014"/>
    </source>
</evidence>
<evidence type="ECO:0000259" key="18">
    <source>
        <dbReference type="PROSITE" id="PS51839"/>
    </source>
</evidence>
<comment type="catalytic activity">
    <reaction evidence="14">
        <text>a quinone + NADH + 5 H(+)(in) = a quinol + NAD(+) + 4 H(+)(out)</text>
        <dbReference type="Rhea" id="RHEA:57888"/>
        <dbReference type="ChEBI" id="CHEBI:15378"/>
        <dbReference type="ChEBI" id="CHEBI:24646"/>
        <dbReference type="ChEBI" id="CHEBI:57540"/>
        <dbReference type="ChEBI" id="CHEBI:57945"/>
        <dbReference type="ChEBI" id="CHEBI:132124"/>
    </reaction>
</comment>
<dbReference type="InterPro" id="IPR006963">
    <property type="entry name" value="Mopterin_OxRdtase_4Fe-4S_dom"/>
</dbReference>
<feature type="domain" description="2Fe-2S ferredoxin-type" evidence="16">
    <location>
        <begin position="2"/>
        <end position="80"/>
    </location>
</feature>
<reference evidence="19" key="1">
    <citation type="journal article" date="2022" name="Environ. Microbiol.">
        <title>Geoalkalibacter halelectricus SAP #1 sp. nov. possessing extracellular electron transfer and mineral#reducing capabilities from a haloalkaline environment.</title>
        <authorList>
            <person name="Yadav S."/>
            <person name="Singh R."/>
            <person name="Sundharam S.S."/>
            <person name="Chaudhary S."/>
            <person name="Krishnamurthi S."/>
            <person name="Patil S.A."/>
        </authorList>
    </citation>
    <scope>NUCLEOTIDE SEQUENCE</scope>
    <source>
        <strain evidence="19">SAP-1</strain>
    </source>
</reference>
<keyword evidence="8" id="KW-1278">Translocase</keyword>
<dbReference type="InterPro" id="IPR000283">
    <property type="entry name" value="NADH_UbQ_OxRdtase_75kDa_su_CS"/>
</dbReference>
<dbReference type="PROSITE" id="PS00642">
    <property type="entry name" value="COMPLEX1_75K_2"/>
    <property type="match status" value="1"/>
</dbReference>
<dbReference type="SMART" id="SM00926">
    <property type="entry name" value="Molybdop_Fe4S4"/>
    <property type="match status" value="1"/>
</dbReference>
<evidence type="ECO:0000256" key="6">
    <source>
        <dbReference type="ARBA" id="ARBA00022719"/>
    </source>
</evidence>
<dbReference type="CDD" id="cd00207">
    <property type="entry name" value="fer2"/>
    <property type="match status" value="1"/>
</dbReference>
<keyword evidence="6" id="KW-0874">Quinone</keyword>
<dbReference type="Pfam" id="PF10588">
    <property type="entry name" value="NADH-G_4Fe-4S_3"/>
    <property type="match status" value="1"/>
</dbReference>
<dbReference type="Gene3D" id="2.40.40.20">
    <property type="match status" value="1"/>
</dbReference>
<keyword evidence="12" id="KW-0830">Ubiquinone</keyword>
<evidence type="ECO:0000256" key="15">
    <source>
        <dbReference type="RuleBase" id="RU004523"/>
    </source>
</evidence>
<dbReference type="Proteomes" id="UP001060414">
    <property type="component" value="Chromosome"/>
</dbReference>
<dbReference type="RefSeq" id="WP_260748356.1">
    <property type="nucleotide sequence ID" value="NZ_CP092109.1"/>
</dbReference>
<evidence type="ECO:0000256" key="8">
    <source>
        <dbReference type="ARBA" id="ARBA00022967"/>
    </source>
</evidence>
<keyword evidence="5" id="KW-0001">2Fe-2S</keyword>
<dbReference type="Gene3D" id="3.40.228.10">
    <property type="entry name" value="Dimethylsulfoxide Reductase, domain 2"/>
    <property type="match status" value="1"/>
</dbReference>
<comment type="cofactor">
    <cofactor evidence="13">
        <name>[2Fe-2S] cluster</name>
        <dbReference type="ChEBI" id="CHEBI:190135"/>
    </cofactor>
</comment>
<dbReference type="SUPFAM" id="SSF54862">
    <property type="entry name" value="4Fe-4S ferredoxins"/>
    <property type="match status" value="1"/>
</dbReference>
<dbReference type="InterPro" id="IPR009010">
    <property type="entry name" value="Asp_de-COase-like_dom_sf"/>
</dbReference>
<evidence type="ECO:0000256" key="12">
    <source>
        <dbReference type="ARBA" id="ARBA00023075"/>
    </source>
</evidence>